<evidence type="ECO:0000256" key="6">
    <source>
        <dbReference type="ARBA" id="ARBA00023015"/>
    </source>
</evidence>
<evidence type="ECO:0000256" key="1">
    <source>
        <dbReference type="ARBA" id="ARBA00004123"/>
    </source>
</evidence>
<keyword evidence="5" id="KW-0862">Zinc</keyword>
<dbReference type="Proteomes" id="UP001626550">
    <property type="component" value="Unassembled WGS sequence"/>
</dbReference>
<dbReference type="AlphaFoldDB" id="A0ABD2Q2S1"/>
<dbReference type="PANTHER" id="PTHR15065:SF4">
    <property type="entry name" value="LD18634P"/>
    <property type="match status" value="1"/>
</dbReference>
<dbReference type="GO" id="GO:0008270">
    <property type="term" value="F:zinc ion binding"/>
    <property type="evidence" value="ECO:0007669"/>
    <property type="project" value="UniProtKB-KW"/>
</dbReference>
<evidence type="ECO:0000256" key="7">
    <source>
        <dbReference type="ARBA" id="ARBA00023163"/>
    </source>
</evidence>
<gene>
    <name evidence="12" type="ORF">Ciccas_007480</name>
</gene>
<dbReference type="SUPFAM" id="SSF57667">
    <property type="entry name" value="beta-beta-alpha zinc fingers"/>
    <property type="match status" value="1"/>
</dbReference>
<feature type="domain" description="C2H2-type" evidence="11">
    <location>
        <begin position="144"/>
        <end position="171"/>
    </location>
</feature>
<dbReference type="GO" id="GO:0005634">
    <property type="term" value="C:nucleus"/>
    <property type="evidence" value="ECO:0007669"/>
    <property type="project" value="UniProtKB-SubCell"/>
</dbReference>
<dbReference type="PROSITE" id="PS00028">
    <property type="entry name" value="ZINC_FINGER_C2H2_1"/>
    <property type="match status" value="2"/>
</dbReference>
<keyword evidence="2" id="KW-0479">Metal-binding</keyword>
<evidence type="ECO:0000256" key="10">
    <source>
        <dbReference type="SAM" id="MobiDB-lite"/>
    </source>
</evidence>
<feature type="region of interest" description="Disordered" evidence="10">
    <location>
        <begin position="58"/>
        <end position="86"/>
    </location>
</feature>
<dbReference type="FunFam" id="3.30.160.60:FF:000065">
    <property type="entry name" value="B-cell CLL/lymphoma 6, member B"/>
    <property type="match status" value="1"/>
</dbReference>
<keyword evidence="4 9" id="KW-0863">Zinc-finger</keyword>
<dbReference type="PROSITE" id="PS50157">
    <property type="entry name" value="ZINC_FINGER_C2H2_2"/>
    <property type="match status" value="2"/>
</dbReference>
<evidence type="ECO:0000256" key="9">
    <source>
        <dbReference type="PROSITE-ProRule" id="PRU00042"/>
    </source>
</evidence>
<dbReference type="Pfam" id="PF00096">
    <property type="entry name" value="zf-C2H2"/>
    <property type="match status" value="1"/>
</dbReference>
<comment type="caution">
    <text evidence="12">The sequence shown here is derived from an EMBL/GenBank/DDBJ whole genome shotgun (WGS) entry which is preliminary data.</text>
</comment>
<evidence type="ECO:0000256" key="3">
    <source>
        <dbReference type="ARBA" id="ARBA00022737"/>
    </source>
</evidence>
<dbReference type="Gene3D" id="3.30.160.60">
    <property type="entry name" value="Classic Zinc Finger"/>
    <property type="match status" value="1"/>
</dbReference>
<evidence type="ECO:0000313" key="12">
    <source>
        <dbReference type="EMBL" id="KAL3313910.1"/>
    </source>
</evidence>
<evidence type="ECO:0000259" key="11">
    <source>
        <dbReference type="PROSITE" id="PS50157"/>
    </source>
</evidence>
<dbReference type="InterPro" id="IPR036236">
    <property type="entry name" value="Znf_C2H2_sf"/>
</dbReference>
<sequence length="230" mass="26535">MLDAFLQNLALVNQKNKVDSLLGNYPKLDPQFVRKVSQNFLEILQAQKMETWHKLPLLPQSQQPGTSQMKAGKKRQLSSGQNRSTKYAHNSANGFYEVTSEARQYLAKIKNRLGPYVCKLCDRLHTDAFELAQHQCPKILQTEYKCTECSKIFYCPGNLASHQRWHKSWDETGSSAKQPEEKHVRTNCFLVRNLLVAEDTEQGFSCDRCHKTFAQAEQHEAHLLEHLFKI</sequence>
<feature type="domain" description="C2H2-type" evidence="11">
    <location>
        <begin position="204"/>
        <end position="226"/>
    </location>
</feature>
<dbReference type="EMBL" id="JBJKFK010001155">
    <property type="protein sequence ID" value="KAL3313910.1"/>
    <property type="molecule type" value="Genomic_DNA"/>
</dbReference>
<feature type="compositionally biased region" description="Polar residues" evidence="10">
    <location>
        <begin position="77"/>
        <end position="86"/>
    </location>
</feature>
<keyword evidence="6" id="KW-0805">Transcription regulation</keyword>
<organism evidence="12 13">
    <name type="scientific">Cichlidogyrus casuarinus</name>
    <dbReference type="NCBI Taxonomy" id="1844966"/>
    <lineage>
        <taxon>Eukaryota</taxon>
        <taxon>Metazoa</taxon>
        <taxon>Spiralia</taxon>
        <taxon>Lophotrochozoa</taxon>
        <taxon>Platyhelminthes</taxon>
        <taxon>Monogenea</taxon>
        <taxon>Monopisthocotylea</taxon>
        <taxon>Dactylogyridea</taxon>
        <taxon>Ancyrocephalidae</taxon>
        <taxon>Cichlidogyrus</taxon>
    </lineage>
</organism>
<reference evidence="12 13" key="1">
    <citation type="submission" date="2024-11" db="EMBL/GenBank/DDBJ databases">
        <title>Adaptive evolution of stress response genes in parasites aligns with host niche diversity.</title>
        <authorList>
            <person name="Hahn C."/>
            <person name="Resl P."/>
        </authorList>
    </citation>
    <scope>NUCLEOTIDE SEQUENCE [LARGE SCALE GENOMIC DNA]</scope>
    <source>
        <strain evidence="12">EGGRZ-B1_66</strain>
        <tissue evidence="12">Body</tissue>
    </source>
</reference>
<dbReference type="GO" id="GO:0030154">
    <property type="term" value="P:cell differentiation"/>
    <property type="evidence" value="ECO:0007669"/>
    <property type="project" value="UniProtKB-ARBA"/>
</dbReference>
<keyword evidence="3" id="KW-0677">Repeat</keyword>
<keyword evidence="8" id="KW-0539">Nucleus</keyword>
<evidence type="ECO:0000256" key="2">
    <source>
        <dbReference type="ARBA" id="ARBA00022723"/>
    </source>
</evidence>
<evidence type="ECO:0000313" key="13">
    <source>
        <dbReference type="Proteomes" id="UP001626550"/>
    </source>
</evidence>
<comment type="subcellular location">
    <subcellularLocation>
        <location evidence="1">Nucleus</location>
    </subcellularLocation>
</comment>
<evidence type="ECO:0000256" key="4">
    <source>
        <dbReference type="ARBA" id="ARBA00022771"/>
    </source>
</evidence>
<proteinExistence type="predicted"/>
<name>A0ABD2Q2S1_9PLAT</name>
<protein>
    <recommendedName>
        <fullName evidence="11">C2H2-type domain-containing protein</fullName>
    </recommendedName>
</protein>
<evidence type="ECO:0000256" key="8">
    <source>
        <dbReference type="ARBA" id="ARBA00023242"/>
    </source>
</evidence>
<feature type="compositionally biased region" description="Polar residues" evidence="10">
    <location>
        <begin position="59"/>
        <end position="69"/>
    </location>
</feature>
<keyword evidence="7" id="KW-0804">Transcription</keyword>
<accession>A0ABD2Q2S1</accession>
<dbReference type="InterPro" id="IPR013087">
    <property type="entry name" value="Znf_C2H2_type"/>
</dbReference>
<keyword evidence="13" id="KW-1185">Reference proteome</keyword>
<dbReference type="SMART" id="SM00355">
    <property type="entry name" value="ZnF_C2H2"/>
    <property type="match status" value="3"/>
</dbReference>
<evidence type="ECO:0000256" key="5">
    <source>
        <dbReference type="ARBA" id="ARBA00022833"/>
    </source>
</evidence>
<dbReference type="InterPro" id="IPR042972">
    <property type="entry name" value="INSM1/2"/>
</dbReference>
<dbReference type="PANTHER" id="PTHR15065">
    <property type="entry name" value="INSULINOMA-ASSOCIATED 1"/>
    <property type="match status" value="1"/>
</dbReference>